<comment type="caution">
    <text evidence="1">The sequence shown here is derived from an EMBL/GenBank/DDBJ whole genome shotgun (WGS) entry which is preliminary data.</text>
</comment>
<gene>
    <name evidence="1" type="ORF">F9817_12015</name>
</gene>
<evidence type="ECO:0000313" key="1">
    <source>
        <dbReference type="EMBL" id="MZI93919.1"/>
    </source>
</evidence>
<protein>
    <submittedName>
        <fullName evidence="1">Uncharacterized protein</fullName>
    </submittedName>
</protein>
<name>A0A7X4LL45_9VIBR</name>
<dbReference type="AlphaFoldDB" id="A0A7X4LL45"/>
<proteinExistence type="predicted"/>
<dbReference type="SUPFAM" id="SSF102462">
    <property type="entry name" value="Peptidyl-tRNA hydrolase II"/>
    <property type="match status" value="1"/>
</dbReference>
<organism evidence="1 2">
    <name type="scientific">Vibrio eleionomae</name>
    <dbReference type="NCBI Taxonomy" id="2653505"/>
    <lineage>
        <taxon>Bacteria</taxon>
        <taxon>Pseudomonadati</taxon>
        <taxon>Pseudomonadota</taxon>
        <taxon>Gammaproteobacteria</taxon>
        <taxon>Vibrionales</taxon>
        <taxon>Vibrionaceae</taxon>
        <taxon>Vibrio</taxon>
    </lineage>
</organism>
<dbReference type="Proteomes" id="UP000462621">
    <property type="component" value="Unassembled WGS sequence"/>
</dbReference>
<dbReference type="Gene3D" id="3.40.1490.10">
    <property type="entry name" value="Bit1"/>
    <property type="match status" value="1"/>
</dbReference>
<sequence>MKNQDLTVYLADDIDMNLGKAIAQVAHATGAAWLARMKPSQQEDNQITLTLTPSARVALEQNLALAPKIVPVSQQELPTEEEQHIEIIDAGKTIFERPTKTCVAVSTVLGDALPDSQRLLFNDDVINYKQTFFVNRKLIATLALSDQQIMSLFAKASLAIILEPVTDGRLNLNISEPLYQWITSAFGKTVVGTKKVSKLLEVSALLDEDHIHYRRVYFNDYCLGYCTQPIDAKVIHKYTKYKTFNLLS</sequence>
<dbReference type="InterPro" id="IPR023476">
    <property type="entry name" value="Pep_tRNA_hydro_II_dom_sf"/>
</dbReference>
<accession>A0A7X4LL45</accession>
<evidence type="ECO:0000313" key="2">
    <source>
        <dbReference type="Proteomes" id="UP000462621"/>
    </source>
</evidence>
<reference evidence="1 2" key="1">
    <citation type="submission" date="2019-10" db="EMBL/GenBank/DDBJ databases">
        <title>Vibrio sp. nov. isolated from a shrimp pond.</title>
        <authorList>
            <person name="Gomez-Gil B."/>
            <person name="Enciso-Ibarra J."/>
            <person name="Enciso-Ibarra K."/>
            <person name="Bolan-Mejia C."/>
        </authorList>
    </citation>
    <scope>NUCLEOTIDE SEQUENCE [LARGE SCALE GENOMIC DNA]</scope>
    <source>
        <strain evidence="1 2">CAIM 722</strain>
    </source>
</reference>
<dbReference type="RefSeq" id="WP_161155829.1">
    <property type="nucleotide sequence ID" value="NZ_WEKT01000020.1"/>
</dbReference>
<dbReference type="EMBL" id="WEKT01000020">
    <property type="protein sequence ID" value="MZI93919.1"/>
    <property type="molecule type" value="Genomic_DNA"/>
</dbReference>
<keyword evidence="2" id="KW-1185">Reference proteome</keyword>